<dbReference type="Proteomes" id="UP001155010">
    <property type="component" value="Unassembled WGS sequence"/>
</dbReference>
<evidence type="ECO:0000313" key="2">
    <source>
        <dbReference type="Proteomes" id="UP001155010"/>
    </source>
</evidence>
<comment type="caution">
    <text evidence="1">The sequence shown here is derived from an EMBL/GenBank/DDBJ whole genome shotgun (WGS) entry which is preliminary data.</text>
</comment>
<dbReference type="AlphaFoldDB" id="A0A9X2Z5C9"/>
<proteinExistence type="predicted"/>
<organism evidence="1 2">
    <name type="scientific">Salinibacter ruber</name>
    <dbReference type="NCBI Taxonomy" id="146919"/>
    <lineage>
        <taxon>Bacteria</taxon>
        <taxon>Pseudomonadati</taxon>
        <taxon>Rhodothermota</taxon>
        <taxon>Rhodothermia</taxon>
        <taxon>Rhodothermales</taxon>
        <taxon>Salinibacteraceae</taxon>
        <taxon>Salinibacter</taxon>
    </lineage>
</organism>
<gene>
    <name evidence="1" type="ORF">GGP83_002580</name>
</gene>
<accession>A0A9X2Z5C9</accession>
<protein>
    <submittedName>
        <fullName evidence="1">Uncharacterized protein</fullName>
    </submittedName>
</protein>
<sequence>MPQLIDVVREARNNAWGLPSPLAALNAEVQACAIETRGKETARRTAHILRAARGLSPSF</sequence>
<name>A0A9X2Z5C9_9BACT</name>
<reference evidence="1" key="1">
    <citation type="submission" date="2022-08" db="EMBL/GenBank/DDBJ databases">
        <title>Genomic Encyclopedia of Type Strains, Phase V (KMG-V): Genome sequencing to study the core and pangenomes of soil and plant-associated prokaryotes.</title>
        <authorList>
            <person name="Whitman W."/>
        </authorList>
    </citation>
    <scope>NUCLEOTIDE SEQUENCE</scope>
    <source>
        <strain evidence="1">SP2017</strain>
    </source>
</reference>
<dbReference type="EMBL" id="JANUBB010000010">
    <property type="protein sequence ID" value="MCS3952608.1"/>
    <property type="molecule type" value="Genomic_DNA"/>
</dbReference>
<evidence type="ECO:0000313" key="1">
    <source>
        <dbReference type="EMBL" id="MCS3952608.1"/>
    </source>
</evidence>